<dbReference type="GO" id="GO:0015631">
    <property type="term" value="F:tubulin binding"/>
    <property type="evidence" value="ECO:0007669"/>
    <property type="project" value="TreeGrafter"/>
</dbReference>
<dbReference type="GeneTree" id="ENSGT00940000165361"/>
<organism evidence="2 3">
    <name type="scientific">Cyclopterus lumpus</name>
    <name type="common">Lumpsucker</name>
    <dbReference type="NCBI Taxonomy" id="8103"/>
    <lineage>
        <taxon>Eukaryota</taxon>
        <taxon>Metazoa</taxon>
        <taxon>Chordata</taxon>
        <taxon>Craniata</taxon>
        <taxon>Vertebrata</taxon>
        <taxon>Euteleostomi</taxon>
        <taxon>Actinopterygii</taxon>
        <taxon>Neopterygii</taxon>
        <taxon>Teleostei</taxon>
        <taxon>Neoteleostei</taxon>
        <taxon>Acanthomorphata</taxon>
        <taxon>Eupercaria</taxon>
        <taxon>Perciformes</taxon>
        <taxon>Cottioidei</taxon>
        <taxon>Cottales</taxon>
        <taxon>Cyclopteridae</taxon>
        <taxon>Cyclopterus</taxon>
    </lineage>
</organism>
<feature type="compositionally biased region" description="Basic and acidic residues" evidence="1">
    <location>
        <begin position="1"/>
        <end position="21"/>
    </location>
</feature>
<feature type="region of interest" description="Disordered" evidence="1">
    <location>
        <begin position="117"/>
        <end position="143"/>
    </location>
</feature>
<name>A0A8C3AH22_CYCLU</name>
<dbReference type="InterPro" id="IPR013783">
    <property type="entry name" value="Ig-like_fold"/>
</dbReference>
<reference evidence="2" key="2">
    <citation type="submission" date="2025-09" db="UniProtKB">
        <authorList>
            <consortium name="Ensembl"/>
        </authorList>
    </citation>
    <scope>IDENTIFICATION</scope>
</reference>
<dbReference type="InterPro" id="IPR033304">
    <property type="entry name" value="DLEC1"/>
</dbReference>
<evidence type="ECO:0000313" key="2">
    <source>
        <dbReference type="Ensembl" id="ENSCLMP00005042961.1"/>
    </source>
</evidence>
<evidence type="ECO:0000313" key="3">
    <source>
        <dbReference type="Proteomes" id="UP000694565"/>
    </source>
</evidence>
<proteinExistence type="predicted"/>
<evidence type="ECO:0000256" key="1">
    <source>
        <dbReference type="SAM" id="MobiDB-lite"/>
    </source>
</evidence>
<dbReference type="GO" id="GO:0008285">
    <property type="term" value="P:negative regulation of cell population proliferation"/>
    <property type="evidence" value="ECO:0007669"/>
    <property type="project" value="InterPro"/>
</dbReference>
<dbReference type="Proteomes" id="UP000694565">
    <property type="component" value="Unplaced"/>
</dbReference>
<dbReference type="PANTHER" id="PTHR46348">
    <property type="entry name" value="DELETED IN LUNG AND ESOPHAGEAL CANCER PROTEIN 1"/>
    <property type="match status" value="1"/>
</dbReference>
<dbReference type="Ensembl" id="ENSCLMT00005044502.1">
    <property type="protein sequence ID" value="ENSCLMP00005042961.1"/>
    <property type="gene ID" value="ENSCLMG00005019980.1"/>
</dbReference>
<dbReference type="AlphaFoldDB" id="A0A8C3AH22"/>
<feature type="compositionally biased region" description="Basic and acidic residues" evidence="1">
    <location>
        <begin position="127"/>
        <end position="143"/>
    </location>
</feature>
<dbReference type="GO" id="GO:0005737">
    <property type="term" value="C:cytoplasm"/>
    <property type="evidence" value="ECO:0007669"/>
    <property type="project" value="TreeGrafter"/>
</dbReference>
<dbReference type="GO" id="GO:0005929">
    <property type="term" value="C:cilium"/>
    <property type="evidence" value="ECO:0007669"/>
    <property type="project" value="TreeGrafter"/>
</dbReference>
<protein>
    <submittedName>
        <fullName evidence="2">DLEC1 cilia and flagella associated protein</fullName>
    </submittedName>
</protein>
<reference evidence="2" key="1">
    <citation type="submission" date="2025-08" db="UniProtKB">
        <authorList>
            <consortium name="Ensembl"/>
        </authorList>
    </citation>
    <scope>IDENTIFICATION</scope>
</reference>
<dbReference type="Gene3D" id="2.60.40.10">
    <property type="entry name" value="Immunoglobulins"/>
    <property type="match status" value="1"/>
</dbReference>
<dbReference type="PANTHER" id="PTHR46348:SF1">
    <property type="entry name" value="DELETED IN LUNG AND ESOPHAGEAL CANCER PROTEIN 1"/>
    <property type="match status" value="1"/>
</dbReference>
<feature type="region of interest" description="Disordered" evidence="1">
    <location>
        <begin position="1"/>
        <end position="28"/>
    </location>
</feature>
<accession>A0A8C3AH22</accession>
<keyword evidence="3" id="KW-1185">Reference proteome</keyword>
<sequence>MQEEKGARKTSRFDPSMDSHRPASGKSQDISHVLASTFKDLYTKDVMGKDTLSNLIKTKTGQGGFHDRYVEELQQVSWQLMLHNFPARFTSQQRKSHSVYEICHLFLNPAVTLGTRARPDQTITRPNGKDEPSAEDRAEGRKKLPQLKDRNNFLCNPRFLPLNAQQGGASLIHPRAKGGKMEHVKKGAQKQGYLEEKQGIDINIQYVLAGRFPGKGGVVAPGLSCKYTVCFTPDSFGDYEDYIVVETAGRPFMVPIAAKRPAPILTLPRVLDCGCCLIGGVTFVEFPCQNVSLSAGSFCIIPKNQWPASNLRVKIKLTHYLKITATVLDPIFIKRYPAFRFFSSFSLYSLCQVFTIVCDNCQVKDISIEDTLSIVCVTFPGEGQQIAFELVSVSGKKEPPVVGEVHDLTAEHFVRFSPCNPHSVQQKRLIIRNNVHLDLPFHWQIMTPNLHPFLPGEIPEPSHIQFHLAADDVFHVSPITGVLTPFQDQEFLFTFCPKEVQKTTNTYNRKQYCLEATS</sequence>